<dbReference type="AlphaFoldDB" id="A0A1W0VVP7"/>
<reference evidence="2 3" key="1">
    <citation type="journal article" date="2009" name="Nature">
        <title>The Sorghum bicolor genome and the diversification of grasses.</title>
        <authorList>
            <person name="Paterson A.H."/>
            <person name="Bowers J.E."/>
            <person name="Bruggmann R."/>
            <person name="Dubchak I."/>
            <person name="Grimwood J."/>
            <person name="Gundlach H."/>
            <person name="Haberer G."/>
            <person name="Hellsten U."/>
            <person name="Mitros T."/>
            <person name="Poliakov A."/>
            <person name="Schmutz J."/>
            <person name="Spannagl M."/>
            <person name="Tang H."/>
            <person name="Wang X."/>
            <person name="Wicker T."/>
            <person name="Bharti A.K."/>
            <person name="Chapman J."/>
            <person name="Feltus F.A."/>
            <person name="Gowik U."/>
            <person name="Grigoriev I.V."/>
            <person name="Lyons E."/>
            <person name="Maher C.A."/>
            <person name="Martis M."/>
            <person name="Narechania A."/>
            <person name="Otillar R.P."/>
            <person name="Penning B.W."/>
            <person name="Salamov A.A."/>
            <person name="Wang Y."/>
            <person name="Zhang L."/>
            <person name="Carpita N.C."/>
            <person name="Freeling M."/>
            <person name="Gingle A.R."/>
            <person name="Hash C.T."/>
            <person name="Keller B."/>
            <person name="Klein P."/>
            <person name="Kresovich S."/>
            <person name="McCann M.C."/>
            <person name="Ming R."/>
            <person name="Peterson D.G."/>
            <person name="Mehboob-ur-Rahman"/>
            <person name="Ware D."/>
            <person name="Westhoff P."/>
            <person name="Mayer K.F."/>
            <person name="Messing J."/>
            <person name="Rokhsar D.S."/>
        </authorList>
    </citation>
    <scope>NUCLEOTIDE SEQUENCE [LARGE SCALE GENOMIC DNA]</scope>
    <source>
        <strain evidence="3">cv. BTx623</strain>
    </source>
</reference>
<gene>
    <name evidence="2" type="ORF">SORBI_3003G047450</name>
</gene>
<proteinExistence type="predicted"/>
<reference evidence="3" key="2">
    <citation type="journal article" date="2018" name="Plant J.">
        <title>The Sorghum bicolor reference genome: improved assembly, gene annotations, a transcriptome atlas, and signatures of genome organization.</title>
        <authorList>
            <person name="McCormick R.F."/>
            <person name="Truong S.K."/>
            <person name="Sreedasyam A."/>
            <person name="Jenkins J."/>
            <person name="Shu S."/>
            <person name="Sims D."/>
            <person name="Kennedy M."/>
            <person name="Amirebrahimi M."/>
            <person name="Weers B.D."/>
            <person name="McKinley B."/>
            <person name="Mattison A."/>
            <person name="Morishige D.T."/>
            <person name="Grimwood J."/>
            <person name="Schmutz J."/>
            <person name="Mullet J.E."/>
        </authorList>
    </citation>
    <scope>NUCLEOTIDE SEQUENCE [LARGE SCALE GENOMIC DNA]</scope>
    <source>
        <strain evidence="3">cv. BTx623</strain>
    </source>
</reference>
<evidence type="ECO:0000313" key="2">
    <source>
        <dbReference type="EMBL" id="OQU86219.1"/>
    </source>
</evidence>
<sequence>MHSIYSEKEFSVGEILAVQLFLWCETFFFGKALFG</sequence>
<dbReference type="Proteomes" id="UP000000768">
    <property type="component" value="Chromosome 3"/>
</dbReference>
<dbReference type="Gramene" id="OQU86219">
    <property type="protein sequence ID" value="OQU86219"/>
    <property type="gene ID" value="SORBI_3003G047450"/>
</dbReference>
<evidence type="ECO:0000313" key="3">
    <source>
        <dbReference type="Proteomes" id="UP000000768"/>
    </source>
</evidence>
<protein>
    <submittedName>
        <fullName evidence="2">Uncharacterized protein</fullName>
    </submittedName>
</protein>
<dbReference type="EMBL" id="CM000762">
    <property type="protein sequence ID" value="OQU86219.1"/>
    <property type="molecule type" value="Genomic_DNA"/>
</dbReference>
<evidence type="ECO:0000256" key="1">
    <source>
        <dbReference type="SAM" id="Phobius"/>
    </source>
</evidence>
<feature type="transmembrane region" description="Helical" evidence="1">
    <location>
        <begin position="15"/>
        <end position="34"/>
    </location>
</feature>
<organism evidence="2 3">
    <name type="scientific">Sorghum bicolor</name>
    <name type="common">Sorghum</name>
    <name type="synonym">Sorghum vulgare</name>
    <dbReference type="NCBI Taxonomy" id="4558"/>
    <lineage>
        <taxon>Eukaryota</taxon>
        <taxon>Viridiplantae</taxon>
        <taxon>Streptophyta</taxon>
        <taxon>Embryophyta</taxon>
        <taxon>Tracheophyta</taxon>
        <taxon>Spermatophyta</taxon>
        <taxon>Magnoliopsida</taxon>
        <taxon>Liliopsida</taxon>
        <taxon>Poales</taxon>
        <taxon>Poaceae</taxon>
        <taxon>PACMAD clade</taxon>
        <taxon>Panicoideae</taxon>
        <taxon>Andropogonodae</taxon>
        <taxon>Andropogoneae</taxon>
        <taxon>Sorghinae</taxon>
        <taxon>Sorghum</taxon>
    </lineage>
</organism>
<keyword evidence="1" id="KW-0472">Membrane</keyword>
<keyword evidence="3" id="KW-1185">Reference proteome</keyword>
<accession>A0A1W0VVP7</accession>
<keyword evidence="1" id="KW-1133">Transmembrane helix</keyword>
<name>A0A1W0VVP7_SORBI</name>
<keyword evidence="1" id="KW-0812">Transmembrane</keyword>
<dbReference type="InParanoid" id="A0A1W0VVP7"/>